<evidence type="ECO:0000313" key="7">
    <source>
        <dbReference type="EMBL" id="KGQ33899.1"/>
    </source>
</evidence>
<protein>
    <submittedName>
        <fullName evidence="7">Amino acid transporter</fullName>
    </submittedName>
</protein>
<evidence type="ECO:0000259" key="6">
    <source>
        <dbReference type="Pfam" id="PF00892"/>
    </source>
</evidence>
<dbReference type="InterPro" id="IPR000620">
    <property type="entry name" value="EamA_dom"/>
</dbReference>
<evidence type="ECO:0000313" key="10">
    <source>
        <dbReference type="Proteomes" id="UP000092643"/>
    </source>
</evidence>
<evidence type="ECO:0000256" key="1">
    <source>
        <dbReference type="ARBA" id="ARBA00004141"/>
    </source>
</evidence>
<gene>
    <name evidence="7" type="ORF">JP32_01665</name>
    <name evidence="8" type="ORF">QV03_01610</name>
</gene>
<evidence type="ECO:0000256" key="2">
    <source>
        <dbReference type="ARBA" id="ARBA00022692"/>
    </source>
</evidence>
<proteinExistence type="predicted"/>
<feature type="transmembrane region" description="Helical" evidence="5">
    <location>
        <begin position="139"/>
        <end position="161"/>
    </location>
</feature>
<feature type="domain" description="EamA" evidence="6">
    <location>
        <begin position="142"/>
        <end position="279"/>
    </location>
</feature>
<feature type="transmembrane region" description="Helical" evidence="5">
    <location>
        <begin position="7"/>
        <end position="27"/>
    </location>
</feature>
<dbReference type="EMBL" id="JTJO01000006">
    <property type="protein sequence ID" value="OBX00920.1"/>
    <property type="molecule type" value="Genomic_DNA"/>
</dbReference>
<reference evidence="7 9" key="1">
    <citation type="submission" date="2014-08" db="EMBL/GenBank/DDBJ databases">
        <title>Chaperone-usher fimbriae in a diverse selection of Gallibacterium genomes.</title>
        <authorList>
            <person name="Kudirkiene E."/>
            <person name="Bager R.J."/>
            <person name="Johnson T.J."/>
            <person name="Bojesen A.M."/>
        </authorList>
    </citation>
    <scope>NUCLEOTIDE SEQUENCE [LARGE SCALE GENOMIC DNA]</scope>
    <source>
        <strain evidence="7 9">20558/3kl.</strain>
    </source>
</reference>
<dbReference type="InterPro" id="IPR050638">
    <property type="entry name" value="AA-Vitamin_Transporters"/>
</dbReference>
<accession>A0A0A2Y903</accession>
<keyword evidence="4 5" id="KW-0472">Membrane</keyword>
<feature type="transmembrane region" description="Helical" evidence="5">
    <location>
        <begin position="264"/>
        <end position="283"/>
    </location>
</feature>
<dbReference type="PATRIC" id="fig|750.21.peg.102"/>
<dbReference type="RefSeq" id="WP_039083424.1">
    <property type="nucleotide sequence ID" value="NZ_CP103874.1"/>
</dbReference>
<dbReference type="InterPro" id="IPR037185">
    <property type="entry name" value="EmrE-like"/>
</dbReference>
<dbReference type="OrthoDB" id="7158585at2"/>
<dbReference type="Pfam" id="PF00892">
    <property type="entry name" value="EamA"/>
    <property type="match status" value="2"/>
</dbReference>
<name>A0A0A2Y903_9PAST</name>
<feature type="transmembrane region" description="Helical" evidence="5">
    <location>
        <begin position="239"/>
        <end position="258"/>
    </location>
</feature>
<organism evidence="7 9">
    <name type="scientific">Gallibacterium anatis</name>
    <dbReference type="NCBI Taxonomy" id="750"/>
    <lineage>
        <taxon>Bacteria</taxon>
        <taxon>Pseudomonadati</taxon>
        <taxon>Pseudomonadota</taxon>
        <taxon>Gammaproteobacteria</taxon>
        <taxon>Pasteurellales</taxon>
        <taxon>Pasteurellaceae</taxon>
        <taxon>Gallibacterium</taxon>
    </lineage>
</organism>
<evidence type="ECO:0000313" key="8">
    <source>
        <dbReference type="EMBL" id="OBX00920.1"/>
    </source>
</evidence>
<keyword evidence="2 5" id="KW-0812">Transmembrane</keyword>
<feature type="transmembrane region" description="Helical" evidence="5">
    <location>
        <begin position="87"/>
        <end position="109"/>
    </location>
</feature>
<comment type="subcellular location">
    <subcellularLocation>
        <location evidence="1">Membrane</location>
        <topology evidence="1">Multi-pass membrane protein</topology>
    </subcellularLocation>
</comment>
<evidence type="ECO:0000256" key="4">
    <source>
        <dbReference type="ARBA" id="ARBA00023136"/>
    </source>
</evidence>
<dbReference type="GO" id="GO:0016020">
    <property type="term" value="C:membrane"/>
    <property type="evidence" value="ECO:0007669"/>
    <property type="project" value="UniProtKB-SubCell"/>
</dbReference>
<feature type="transmembrane region" description="Helical" evidence="5">
    <location>
        <begin position="33"/>
        <end position="51"/>
    </location>
</feature>
<feature type="transmembrane region" description="Helical" evidence="5">
    <location>
        <begin position="209"/>
        <end position="227"/>
    </location>
</feature>
<feature type="transmembrane region" description="Helical" evidence="5">
    <location>
        <begin position="170"/>
        <end position="189"/>
    </location>
</feature>
<feature type="transmembrane region" description="Helical" evidence="5">
    <location>
        <begin position="116"/>
        <end position="133"/>
    </location>
</feature>
<dbReference type="PANTHER" id="PTHR32322:SF9">
    <property type="entry name" value="AMINO-ACID METABOLITE EFFLUX PUMP-RELATED"/>
    <property type="match status" value="1"/>
</dbReference>
<reference evidence="8 10" key="2">
    <citation type="submission" date="2014-11" db="EMBL/GenBank/DDBJ databases">
        <title>Pan-genome of Gallibacterium spp.</title>
        <authorList>
            <person name="Kudirkiene E."/>
            <person name="Bojesen A.M."/>
        </authorList>
    </citation>
    <scope>NUCLEOTIDE SEQUENCE [LARGE SCALE GENOMIC DNA]</scope>
    <source>
        <strain evidence="8 10">F 279</strain>
    </source>
</reference>
<feature type="transmembrane region" description="Helical" evidence="5">
    <location>
        <begin position="60"/>
        <end position="81"/>
    </location>
</feature>
<sequence length="291" mass="33113">MLLSDKLAAATVIFFWGINFYFMKLGVEEIDPMLLGCLRFIFVIFPLIFFIPKPKVAWRWLLLYGFISNFAQFAFMFSAIATGLATSLIALVVQSQAFFTVLIAVFFLGEKARANQWLAIFIAIFGFILIAIGQQHSQIPLVGLLLVFASAFSWALGNIVVKKINRIDPFALVVWGNLLTPLWFLLFSYLQHDSDFILQQLHHLGWHSWVSATFLAYFATIIGYGLWVKLLAKYPAAKITPLSLGVPIISMLFAFCFLDESLNRYQWLGAVIVMLSLIIHLFGHRFLRLKN</sequence>
<evidence type="ECO:0000256" key="3">
    <source>
        <dbReference type="ARBA" id="ARBA00022989"/>
    </source>
</evidence>
<dbReference type="Proteomes" id="UP000092643">
    <property type="component" value="Unassembled WGS sequence"/>
</dbReference>
<evidence type="ECO:0000256" key="5">
    <source>
        <dbReference type="SAM" id="Phobius"/>
    </source>
</evidence>
<evidence type="ECO:0000313" key="9">
    <source>
        <dbReference type="Proteomes" id="UP000030526"/>
    </source>
</evidence>
<dbReference type="EMBL" id="JPXS01000011">
    <property type="protein sequence ID" value="KGQ33899.1"/>
    <property type="molecule type" value="Genomic_DNA"/>
</dbReference>
<dbReference type="AlphaFoldDB" id="A0A0A2Y903"/>
<keyword evidence="3 5" id="KW-1133">Transmembrane helix</keyword>
<comment type="caution">
    <text evidence="7">The sequence shown here is derived from an EMBL/GenBank/DDBJ whole genome shotgun (WGS) entry which is preliminary data.</text>
</comment>
<feature type="domain" description="EamA" evidence="6">
    <location>
        <begin position="7"/>
        <end position="131"/>
    </location>
</feature>
<dbReference type="Proteomes" id="UP000030526">
    <property type="component" value="Unassembled WGS sequence"/>
</dbReference>
<dbReference type="PANTHER" id="PTHR32322">
    <property type="entry name" value="INNER MEMBRANE TRANSPORTER"/>
    <property type="match status" value="1"/>
</dbReference>
<dbReference type="SUPFAM" id="SSF103481">
    <property type="entry name" value="Multidrug resistance efflux transporter EmrE"/>
    <property type="match status" value="2"/>
</dbReference>